<name>A0ABN7TAF8_OIKDI</name>
<keyword evidence="1" id="KW-0408">Iron</keyword>
<evidence type="ECO:0000313" key="3">
    <source>
        <dbReference type="EMBL" id="CAG5113551.1"/>
    </source>
</evidence>
<dbReference type="Pfam" id="PF03171">
    <property type="entry name" value="2OG-FeII_Oxy"/>
    <property type="match status" value="1"/>
</dbReference>
<dbReference type="InterPro" id="IPR027443">
    <property type="entry name" value="IPNS-like_sf"/>
</dbReference>
<dbReference type="Pfam" id="PF14226">
    <property type="entry name" value="DIOX_N"/>
    <property type="match status" value="1"/>
</dbReference>
<dbReference type="Proteomes" id="UP001158576">
    <property type="component" value="Chromosome 2"/>
</dbReference>
<keyword evidence="1" id="KW-0560">Oxidoreductase</keyword>
<protein>
    <submittedName>
        <fullName evidence="3">Oidioi.mRNA.OKI2018_I69.chr2.g7645.t1.cds</fullName>
    </submittedName>
</protein>
<evidence type="ECO:0000259" key="2">
    <source>
        <dbReference type="PROSITE" id="PS51471"/>
    </source>
</evidence>
<evidence type="ECO:0000256" key="1">
    <source>
        <dbReference type="RuleBase" id="RU003682"/>
    </source>
</evidence>
<organism evidence="3 4">
    <name type="scientific">Oikopleura dioica</name>
    <name type="common">Tunicate</name>
    <dbReference type="NCBI Taxonomy" id="34765"/>
    <lineage>
        <taxon>Eukaryota</taxon>
        <taxon>Metazoa</taxon>
        <taxon>Chordata</taxon>
        <taxon>Tunicata</taxon>
        <taxon>Appendicularia</taxon>
        <taxon>Copelata</taxon>
        <taxon>Oikopleuridae</taxon>
        <taxon>Oikopleura</taxon>
    </lineage>
</organism>
<sequence length="342" mass="40535">MSENVPSISIQNLRHSAEERQKLFKGLTKVGFLYICDHGVPKSITDRVKRLSPDVFLADKWERQELAQWREGKLSYGDIYNEKDQRVVNERSDVKLDKKEIDEAFFDYISEMYRVGEILVYWVEKVLGLKNGALSEAYGKDPILVQHINYYHTKPNERWAFVEHVDRNCILTFLMQSEVGGLEMDFNGRWEEVPFRENTFTVNLGNILEHATYGVVKATWHRVRMPANQKRHQWPTFFTLSPKSTLFQIQDFAWNKDNYQRRLIEERARIIGNDNRHQAEVLTPDTNILEWLKEHSKEFEARKDFPKVDSQILEMVSRKQGDEIGYDVAENEFRYQNYESKK</sequence>
<dbReference type="SUPFAM" id="SSF51197">
    <property type="entry name" value="Clavaminate synthase-like"/>
    <property type="match status" value="1"/>
</dbReference>
<dbReference type="InterPro" id="IPR050231">
    <property type="entry name" value="Iron_ascorbate_oxido_reductase"/>
</dbReference>
<feature type="domain" description="Fe2OG dioxygenase" evidence="2">
    <location>
        <begin position="141"/>
        <end position="241"/>
    </location>
</feature>
<dbReference type="EMBL" id="OU015567">
    <property type="protein sequence ID" value="CAG5113551.1"/>
    <property type="molecule type" value="Genomic_DNA"/>
</dbReference>
<dbReference type="PROSITE" id="PS51471">
    <property type="entry name" value="FE2OG_OXY"/>
    <property type="match status" value="1"/>
</dbReference>
<reference evidence="3 4" key="1">
    <citation type="submission" date="2021-04" db="EMBL/GenBank/DDBJ databases">
        <authorList>
            <person name="Bliznina A."/>
        </authorList>
    </citation>
    <scope>NUCLEOTIDE SEQUENCE [LARGE SCALE GENOMIC DNA]</scope>
</reference>
<comment type="similarity">
    <text evidence="1">Belongs to the iron/ascorbate-dependent oxidoreductase family.</text>
</comment>
<dbReference type="InterPro" id="IPR026992">
    <property type="entry name" value="DIOX_N"/>
</dbReference>
<gene>
    <name evidence="3" type="ORF">OKIOD_LOCUS16410</name>
</gene>
<keyword evidence="1" id="KW-0479">Metal-binding</keyword>
<dbReference type="InterPro" id="IPR005123">
    <property type="entry name" value="Oxoglu/Fe-dep_dioxygenase_dom"/>
</dbReference>
<dbReference type="InterPro" id="IPR044861">
    <property type="entry name" value="IPNS-like_FE2OG_OXY"/>
</dbReference>
<proteinExistence type="inferred from homology"/>
<dbReference type="Gene3D" id="2.60.120.330">
    <property type="entry name" value="B-lactam Antibiotic, Isopenicillin N Synthase, Chain"/>
    <property type="match status" value="1"/>
</dbReference>
<accession>A0ABN7TAF8</accession>
<dbReference type="PANTHER" id="PTHR47990">
    <property type="entry name" value="2-OXOGLUTARATE (2OG) AND FE(II)-DEPENDENT OXYGENASE SUPERFAMILY PROTEIN-RELATED"/>
    <property type="match status" value="1"/>
</dbReference>
<keyword evidence="4" id="KW-1185">Reference proteome</keyword>
<evidence type="ECO:0000313" key="4">
    <source>
        <dbReference type="Proteomes" id="UP001158576"/>
    </source>
</evidence>